<keyword evidence="5" id="KW-1185">Reference proteome</keyword>
<reference evidence="4 5" key="1">
    <citation type="submission" date="2016-11" db="EMBL/GenBank/DDBJ databases">
        <authorList>
            <person name="Jaros S."/>
            <person name="Januszkiewicz K."/>
            <person name="Wedrychowicz H."/>
        </authorList>
    </citation>
    <scope>NUCLEOTIDE SEQUENCE [LARGE SCALE GENOMIC DNA]</scope>
    <source>
        <strain evidence="4 5">DSM 44666</strain>
    </source>
</reference>
<keyword evidence="2" id="KW-0812">Transmembrane</keyword>
<dbReference type="Gene3D" id="3.30.450.40">
    <property type="match status" value="1"/>
</dbReference>
<gene>
    <name evidence="4" type="ORF">SAMN05444392_101249</name>
</gene>
<dbReference type="AlphaFoldDB" id="A0A1M4T0Z2"/>
<evidence type="ECO:0000313" key="5">
    <source>
        <dbReference type="Proteomes" id="UP000184476"/>
    </source>
</evidence>
<dbReference type="InterPro" id="IPR003018">
    <property type="entry name" value="GAF"/>
</dbReference>
<dbReference type="OrthoDB" id="2987147at2"/>
<dbReference type="STRING" id="112248.SAMN05444392_101249"/>
<protein>
    <submittedName>
        <fullName evidence="4">GAF domain-containing protein</fullName>
    </submittedName>
</protein>
<feature type="domain" description="GAF" evidence="3">
    <location>
        <begin position="199"/>
        <end position="300"/>
    </location>
</feature>
<sequence length="321" mass="37953">MEEIFRVFNILFQDGSWFAEFFKYFVSIALVTLFILFAYQYATGKTDVMGRPQDGDETPASIYRIETLQRIKDELEEKVVLLERERKELTTELVNVNRHYKDQQSKNKELEQTLRLVKKSNETLKKEIDNEMYVFLQIMGAVDEIAAAIANWSNFLKNRDDIYVNILDYMISTMKDFRKKDPRIVLHVEHPKYEDRFIHFAHSSSHTHRVKQFEPLKHGSAAGYSWRENQVYYVPDVNDDSYDYQRKSQSRRHYRTVLCVPLSIGNDDETKIGVLSVTGYTMDAYTDKDIETVILFVHLIYPLVWLELKENKRQKNNAIDS</sequence>
<evidence type="ECO:0000259" key="3">
    <source>
        <dbReference type="Pfam" id="PF13185"/>
    </source>
</evidence>
<dbReference type="SUPFAM" id="SSF55781">
    <property type="entry name" value="GAF domain-like"/>
    <property type="match status" value="1"/>
</dbReference>
<keyword evidence="2" id="KW-1133">Transmembrane helix</keyword>
<dbReference type="EMBL" id="FQVL01000001">
    <property type="protein sequence ID" value="SHE38085.1"/>
    <property type="molecule type" value="Genomic_DNA"/>
</dbReference>
<feature type="transmembrane region" description="Helical" evidence="2">
    <location>
        <begin position="21"/>
        <end position="42"/>
    </location>
</feature>
<proteinExistence type="predicted"/>
<dbReference type="Pfam" id="PF13185">
    <property type="entry name" value="GAF_2"/>
    <property type="match status" value="1"/>
</dbReference>
<evidence type="ECO:0000313" key="4">
    <source>
        <dbReference type="EMBL" id="SHE38085.1"/>
    </source>
</evidence>
<accession>A0A1M4T0Z2</accession>
<evidence type="ECO:0000256" key="2">
    <source>
        <dbReference type="SAM" id="Phobius"/>
    </source>
</evidence>
<name>A0A1M4T0Z2_9BACL</name>
<organism evidence="4 5">
    <name type="scientific">Seinonella peptonophila</name>
    <dbReference type="NCBI Taxonomy" id="112248"/>
    <lineage>
        <taxon>Bacteria</taxon>
        <taxon>Bacillati</taxon>
        <taxon>Bacillota</taxon>
        <taxon>Bacilli</taxon>
        <taxon>Bacillales</taxon>
        <taxon>Thermoactinomycetaceae</taxon>
        <taxon>Seinonella</taxon>
    </lineage>
</organism>
<keyword evidence="2" id="KW-0472">Membrane</keyword>
<dbReference type="InterPro" id="IPR029016">
    <property type="entry name" value="GAF-like_dom_sf"/>
</dbReference>
<keyword evidence="1" id="KW-0175">Coiled coil</keyword>
<dbReference type="RefSeq" id="WP_073150685.1">
    <property type="nucleotide sequence ID" value="NZ_FQVL01000001.1"/>
</dbReference>
<dbReference type="Proteomes" id="UP000184476">
    <property type="component" value="Unassembled WGS sequence"/>
</dbReference>
<feature type="coiled-coil region" evidence="1">
    <location>
        <begin position="65"/>
        <end position="127"/>
    </location>
</feature>
<evidence type="ECO:0000256" key="1">
    <source>
        <dbReference type="SAM" id="Coils"/>
    </source>
</evidence>